<dbReference type="PANTHER" id="PTHR31775:SF5">
    <property type="entry name" value="REMORIN 1.4"/>
    <property type="match status" value="1"/>
</dbReference>
<dbReference type="Pfam" id="PF03763">
    <property type="entry name" value="Remorin_C"/>
    <property type="match status" value="1"/>
</dbReference>
<keyword evidence="2" id="KW-0175">Coiled coil</keyword>
<reference evidence="6 7" key="1">
    <citation type="journal article" date="2024" name="Plant J.">
        <title>Genome sequences and population genomics reveal climatic adaptation and genomic divergence between two closely related sweetgum species.</title>
        <authorList>
            <person name="Xu W.Q."/>
            <person name="Ren C.Q."/>
            <person name="Zhang X.Y."/>
            <person name="Comes H.P."/>
            <person name="Liu X.H."/>
            <person name="Li Y.G."/>
            <person name="Kettle C.J."/>
            <person name="Jalonen R."/>
            <person name="Gaisberger H."/>
            <person name="Ma Y.Z."/>
            <person name="Qiu Y.X."/>
        </authorList>
    </citation>
    <scope>NUCLEOTIDE SEQUENCE [LARGE SCALE GENOMIC DNA]</scope>
    <source>
        <strain evidence="6">Hangzhou</strain>
    </source>
</reference>
<comment type="caution">
    <text evidence="6">The sequence shown here is derived from an EMBL/GenBank/DDBJ whole genome shotgun (WGS) entry which is preliminary data.</text>
</comment>
<evidence type="ECO:0000256" key="2">
    <source>
        <dbReference type="SAM" id="Coils"/>
    </source>
</evidence>
<evidence type="ECO:0000259" key="4">
    <source>
        <dbReference type="Pfam" id="PF03763"/>
    </source>
</evidence>
<evidence type="ECO:0008006" key="8">
    <source>
        <dbReference type="Google" id="ProtNLM"/>
    </source>
</evidence>
<organism evidence="6 7">
    <name type="scientific">Liquidambar formosana</name>
    <name type="common">Formosan gum</name>
    <dbReference type="NCBI Taxonomy" id="63359"/>
    <lineage>
        <taxon>Eukaryota</taxon>
        <taxon>Viridiplantae</taxon>
        <taxon>Streptophyta</taxon>
        <taxon>Embryophyta</taxon>
        <taxon>Tracheophyta</taxon>
        <taxon>Spermatophyta</taxon>
        <taxon>Magnoliopsida</taxon>
        <taxon>eudicotyledons</taxon>
        <taxon>Gunneridae</taxon>
        <taxon>Pentapetalae</taxon>
        <taxon>Saxifragales</taxon>
        <taxon>Altingiaceae</taxon>
        <taxon>Liquidambar</taxon>
    </lineage>
</organism>
<evidence type="ECO:0000256" key="3">
    <source>
        <dbReference type="SAM" id="MobiDB-lite"/>
    </source>
</evidence>
<comment type="similarity">
    <text evidence="1">Belongs to the remorin family.</text>
</comment>
<dbReference type="PANTHER" id="PTHR31775">
    <property type="entry name" value="OS02G0117200 PROTEIN"/>
    <property type="match status" value="1"/>
</dbReference>
<evidence type="ECO:0000313" key="6">
    <source>
        <dbReference type="EMBL" id="KAK9265596.1"/>
    </source>
</evidence>
<accession>A0AAP0N581</accession>
<feature type="coiled-coil region" evidence="2">
    <location>
        <begin position="108"/>
        <end position="157"/>
    </location>
</feature>
<feature type="region of interest" description="Disordered" evidence="3">
    <location>
        <begin position="32"/>
        <end position="59"/>
    </location>
</feature>
<proteinExistence type="inferred from homology"/>
<protein>
    <recommendedName>
        <fullName evidence="8">Remorin</fullName>
    </recommendedName>
</protein>
<feature type="domain" description="Remorin N-terminal" evidence="5">
    <location>
        <begin position="23"/>
        <end position="69"/>
    </location>
</feature>
<dbReference type="EMBL" id="JBBPBK010000365">
    <property type="protein sequence ID" value="KAK9265596.1"/>
    <property type="molecule type" value="Genomic_DNA"/>
</dbReference>
<evidence type="ECO:0000313" key="7">
    <source>
        <dbReference type="Proteomes" id="UP001415857"/>
    </source>
</evidence>
<feature type="domain" description="Remorin C-terminal" evidence="4">
    <location>
        <begin position="73"/>
        <end position="177"/>
    </location>
</feature>
<dbReference type="AlphaFoldDB" id="A0AAP0N581"/>
<dbReference type="Pfam" id="PF03766">
    <property type="entry name" value="Remorin_N"/>
    <property type="match status" value="1"/>
</dbReference>
<gene>
    <name evidence="6" type="ORF">L1049_012607</name>
</gene>
<name>A0AAP0N581_LIQFO</name>
<sequence>MGEEEPKKVEPKTPSITLQRVLNDVAEEKTVIPFSDDKVSHPPVEKVPDPTAEKHSGGSIDRDVVLARIEREKSLALIRAWEESEKIKAENKTYKKLSAIGSWENSKKASVEAQLKMIEEKLEKKKAEYAEKMKNKIAELHKAAEEKRVMIEAKQREDFLKIEEAAAKFRATGHVPKMFLGCFSC</sequence>
<dbReference type="Proteomes" id="UP001415857">
    <property type="component" value="Unassembled WGS sequence"/>
</dbReference>
<keyword evidence="7" id="KW-1185">Reference proteome</keyword>
<evidence type="ECO:0000256" key="1">
    <source>
        <dbReference type="ARBA" id="ARBA00005711"/>
    </source>
</evidence>
<dbReference type="InterPro" id="IPR005518">
    <property type="entry name" value="Remorin_N"/>
</dbReference>
<evidence type="ECO:0000259" key="5">
    <source>
        <dbReference type="Pfam" id="PF03766"/>
    </source>
</evidence>
<dbReference type="InterPro" id="IPR005516">
    <property type="entry name" value="Remorin_C"/>
</dbReference>